<proteinExistence type="predicted"/>
<dbReference type="InterPro" id="IPR008490">
    <property type="entry name" value="Transposase_InsH_N"/>
</dbReference>
<gene>
    <name evidence="2" type="ORF">GCM10007416_34660</name>
</gene>
<protein>
    <recommendedName>
        <fullName evidence="1">Transposase InsH N-terminal domain-containing protein</fullName>
    </recommendedName>
</protein>
<name>A0ABQ1H545_9BACL</name>
<dbReference type="Pfam" id="PF05598">
    <property type="entry name" value="DUF772"/>
    <property type="match status" value="1"/>
</dbReference>
<keyword evidence="3" id="KW-1185">Reference proteome</keyword>
<dbReference type="RefSeq" id="WP_188433737.1">
    <property type="nucleotide sequence ID" value="NZ_BMEX01000032.1"/>
</dbReference>
<accession>A0ABQ1H545</accession>
<evidence type="ECO:0000259" key="1">
    <source>
        <dbReference type="Pfam" id="PF05598"/>
    </source>
</evidence>
<dbReference type="EMBL" id="BMEX01000032">
    <property type="protein sequence ID" value="GGA58521.1"/>
    <property type="molecule type" value="Genomic_DNA"/>
</dbReference>
<evidence type="ECO:0000313" key="2">
    <source>
        <dbReference type="EMBL" id="GGA58521.1"/>
    </source>
</evidence>
<dbReference type="Proteomes" id="UP000617979">
    <property type="component" value="Unassembled WGS sequence"/>
</dbReference>
<reference evidence="3" key="1">
    <citation type="journal article" date="2019" name="Int. J. Syst. Evol. Microbiol.">
        <title>The Global Catalogue of Microorganisms (GCM) 10K type strain sequencing project: providing services to taxonomists for standard genome sequencing and annotation.</title>
        <authorList>
            <consortium name="The Broad Institute Genomics Platform"/>
            <consortium name="The Broad Institute Genome Sequencing Center for Infectious Disease"/>
            <person name="Wu L."/>
            <person name="Ma J."/>
        </authorList>
    </citation>
    <scope>NUCLEOTIDE SEQUENCE [LARGE SCALE GENOMIC DNA]</scope>
    <source>
        <strain evidence="3">CGMCC 1.12404</strain>
    </source>
</reference>
<organism evidence="2 3">
    <name type="scientific">Kroppenstedtia guangzhouensis</name>
    <dbReference type="NCBI Taxonomy" id="1274356"/>
    <lineage>
        <taxon>Bacteria</taxon>
        <taxon>Bacillati</taxon>
        <taxon>Bacillota</taxon>
        <taxon>Bacilli</taxon>
        <taxon>Bacillales</taxon>
        <taxon>Thermoactinomycetaceae</taxon>
        <taxon>Kroppenstedtia</taxon>
    </lineage>
</organism>
<evidence type="ECO:0000313" key="3">
    <source>
        <dbReference type="Proteomes" id="UP000617979"/>
    </source>
</evidence>
<dbReference type="PANTHER" id="PTHR35604">
    <property type="entry name" value="TRANSPOSASE INSH FOR INSERTION SEQUENCE ELEMENT IS5A-RELATED"/>
    <property type="match status" value="1"/>
</dbReference>
<dbReference type="PANTHER" id="PTHR35604:SF2">
    <property type="entry name" value="TRANSPOSASE INSH FOR INSERTION SEQUENCE ELEMENT IS5A-RELATED"/>
    <property type="match status" value="1"/>
</dbReference>
<sequence>MDLSFVRPLVARIYEKGGRPSIDPEVAFRMMLLGYLMDLNDHRLHQEIQMHAGYRWFCGLDFNDPVPDRTSLIKTRERWARAEILDEILARVVQQCVEVGVVRGETLTMDGTTVQARATVKSLERIGTGPLDGNGIRLRRNR</sequence>
<feature type="domain" description="Transposase InsH N-terminal" evidence="1">
    <location>
        <begin position="2"/>
        <end position="78"/>
    </location>
</feature>
<comment type="caution">
    <text evidence="2">The sequence shown here is derived from an EMBL/GenBank/DDBJ whole genome shotgun (WGS) entry which is preliminary data.</text>
</comment>